<dbReference type="EMBL" id="LZKJ01000170">
    <property type="protein sequence ID" value="OBI41762.1"/>
    <property type="molecule type" value="Genomic_DNA"/>
</dbReference>
<dbReference type="Proteomes" id="UP000093592">
    <property type="component" value="Unassembled WGS sequence"/>
</dbReference>
<organism evidence="3 4">
    <name type="scientific">Mycobacterium kyorinense</name>
    <dbReference type="NCBI Taxonomy" id="487514"/>
    <lineage>
        <taxon>Bacteria</taxon>
        <taxon>Bacillati</taxon>
        <taxon>Actinomycetota</taxon>
        <taxon>Actinomycetes</taxon>
        <taxon>Mycobacteriales</taxon>
        <taxon>Mycobacteriaceae</taxon>
        <taxon>Mycobacterium</taxon>
    </lineage>
</organism>
<feature type="domain" description="Guanylate cyclase" evidence="2">
    <location>
        <begin position="210"/>
        <end position="319"/>
    </location>
</feature>
<dbReference type="SMART" id="SM00044">
    <property type="entry name" value="CYCc"/>
    <property type="match status" value="1"/>
</dbReference>
<gene>
    <name evidence="3" type="ORF">A5707_00430</name>
</gene>
<dbReference type="InterPro" id="IPR001054">
    <property type="entry name" value="A/G_cyclase"/>
</dbReference>
<comment type="caution">
    <text evidence="3">The sequence shown here is derived from an EMBL/GenBank/DDBJ whole genome shotgun (WGS) entry which is preliminary data.</text>
</comment>
<dbReference type="SUPFAM" id="SSF55073">
    <property type="entry name" value="Nucleotide cyclase"/>
    <property type="match status" value="1"/>
</dbReference>
<dbReference type="InterPro" id="IPR029787">
    <property type="entry name" value="Nucleotide_cyclase"/>
</dbReference>
<dbReference type="GO" id="GO:0035556">
    <property type="term" value="P:intracellular signal transduction"/>
    <property type="evidence" value="ECO:0007669"/>
    <property type="project" value="InterPro"/>
</dbReference>
<dbReference type="PROSITE" id="PS50125">
    <property type="entry name" value="GUANYLATE_CYCLASE_2"/>
    <property type="match status" value="1"/>
</dbReference>
<evidence type="ECO:0000313" key="4">
    <source>
        <dbReference type="Proteomes" id="UP000093592"/>
    </source>
</evidence>
<dbReference type="GO" id="GO:0009190">
    <property type="term" value="P:cyclic nucleotide biosynthetic process"/>
    <property type="evidence" value="ECO:0007669"/>
    <property type="project" value="InterPro"/>
</dbReference>
<evidence type="ECO:0000256" key="1">
    <source>
        <dbReference type="ARBA" id="ARBA00005381"/>
    </source>
</evidence>
<name>A0A1A2YWZ4_9MYCO</name>
<evidence type="ECO:0000313" key="3">
    <source>
        <dbReference type="EMBL" id="OBI41762.1"/>
    </source>
</evidence>
<dbReference type="OrthoDB" id="310836at2"/>
<proteinExistence type="inferred from homology"/>
<dbReference type="Pfam" id="PF00211">
    <property type="entry name" value="Guanylate_cyc"/>
    <property type="match status" value="1"/>
</dbReference>
<dbReference type="AlphaFoldDB" id="A0A1A2YWZ4"/>
<accession>A0A1A2YWZ4</accession>
<dbReference type="InterPro" id="IPR050697">
    <property type="entry name" value="Adenylyl/Guanylyl_Cyclase_3/4"/>
</dbReference>
<sequence>MPHTNQVVDFDALEAAGLADARNRASLIQYLDDLGFTADDMVEAERRGRLFGLAGDVLGWSGPPIYSLQSAADALNVAVEEVEQAWTMLGLCVGGRDTPALSQADVDGLGTWFAMRAQFGEPVDGFLRVLGVTMARLAEAESSMIRVSLPDVWLGHTQDELATARAWRTTTELIPRIGAMIDAVHRHHLVSARTFLEGLGGGPSASMVCGVGFLDLSGFTALTQLLTPAELSTLLNGFSATVSDVVHADGGRVVKFIGDAVMWVSPSAERLARAAVDLVGHPLAQETGLQVRAGLAYGAVLAINGDYYGNAVNLAARLVAAASPGQVLSAADVHAELPDWPVIEQEPLTLKGFDEPVTAYEVSLSTGR</sequence>
<reference evidence="4" key="1">
    <citation type="submission" date="2016-06" db="EMBL/GenBank/DDBJ databases">
        <authorList>
            <person name="Sutton G."/>
            <person name="Brinkac L."/>
            <person name="Sanka R."/>
            <person name="Adams M."/>
            <person name="Lau E."/>
            <person name="Sam S."/>
            <person name="Sreng N."/>
            <person name="Him V."/>
            <person name="Kerleguer A."/>
            <person name="Cheng S."/>
        </authorList>
    </citation>
    <scope>NUCLEOTIDE SEQUENCE [LARGE SCALE GENOMIC DNA]</scope>
    <source>
        <strain evidence="4">E861</strain>
    </source>
</reference>
<dbReference type="PANTHER" id="PTHR43081:SF1">
    <property type="entry name" value="ADENYLATE CYCLASE, TERMINAL-DIFFERENTIATION SPECIFIC"/>
    <property type="match status" value="1"/>
</dbReference>
<dbReference type="CDD" id="cd07302">
    <property type="entry name" value="CHD"/>
    <property type="match status" value="1"/>
</dbReference>
<comment type="similarity">
    <text evidence="1">Belongs to the adenylyl cyclase class-3 family.</text>
</comment>
<evidence type="ECO:0000259" key="2">
    <source>
        <dbReference type="PROSITE" id="PS50125"/>
    </source>
</evidence>
<dbReference type="RefSeq" id="WP_065015945.1">
    <property type="nucleotide sequence ID" value="NZ_LZKJ01000170.1"/>
</dbReference>
<protein>
    <recommendedName>
        <fullName evidence="2">Guanylate cyclase domain-containing protein</fullName>
    </recommendedName>
</protein>
<dbReference type="GO" id="GO:0004016">
    <property type="term" value="F:adenylate cyclase activity"/>
    <property type="evidence" value="ECO:0007669"/>
    <property type="project" value="UniProtKB-ARBA"/>
</dbReference>
<dbReference type="Gene3D" id="3.30.70.1230">
    <property type="entry name" value="Nucleotide cyclase"/>
    <property type="match status" value="1"/>
</dbReference>
<dbReference type="PANTHER" id="PTHR43081">
    <property type="entry name" value="ADENYLATE CYCLASE, TERMINAL-DIFFERENTIATION SPECIFIC-RELATED"/>
    <property type="match status" value="1"/>
</dbReference>